<protein>
    <submittedName>
        <fullName evidence="1">Uncharacterized protein</fullName>
    </submittedName>
</protein>
<accession>A0A9X2A2B6</accession>
<keyword evidence="2" id="KW-1185">Reference proteome</keyword>
<name>A0A9X2A2B6_9FLAO</name>
<dbReference type="AlphaFoldDB" id="A0A9X2A2B6"/>
<proteinExistence type="predicted"/>
<reference evidence="1" key="1">
    <citation type="submission" date="2022-01" db="EMBL/GenBank/DDBJ databases">
        <title>Genome sequencing of Zunongwangia sp. M21534 genome.</title>
        <authorList>
            <person name="Chen Y."/>
            <person name="Dong C."/>
            <person name="Shao Z."/>
        </authorList>
    </citation>
    <scope>NUCLEOTIDE SEQUENCE</scope>
    <source>
        <strain evidence="1">MCCC M21534</strain>
    </source>
</reference>
<organism evidence="1 2">
    <name type="scientific">Zunongwangia pacifica</name>
    <dbReference type="NCBI Taxonomy" id="2911062"/>
    <lineage>
        <taxon>Bacteria</taxon>
        <taxon>Pseudomonadati</taxon>
        <taxon>Bacteroidota</taxon>
        <taxon>Flavobacteriia</taxon>
        <taxon>Flavobacteriales</taxon>
        <taxon>Flavobacteriaceae</taxon>
        <taxon>Zunongwangia</taxon>
    </lineage>
</organism>
<gene>
    <name evidence="1" type="ORF">L1967_21330</name>
</gene>
<dbReference type="Proteomes" id="UP001139521">
    <property type="component" value="Unassembled WGS sequence"/>
</dbReference>
<dbReference type="EMBL" id="JAKHSK010000060">
    <property type="protein sequence ID" value="MCL6220841.1"/>
    <property type="molecule type" value="Genomic_DNA"/>
</dbReference>
<evidence type="ECO:0000313" key="2">
    <source>
        <dbReference type="Proteomes" id="UP001139521"/>
    </source>
</evidence>
<sequence length="79" mass="8914">MCNQKTVLYLHPLSRLGGVYRSEKFIEDLGLKGVKKLKKRFGLYLKKPVSLRPAKGACKGSACGEFIDFFTFKSAEKKL</sequence>
<dbReference type="RefSeq" id="WP_249603520.1">
    <property type="nucleotide sequence ID" value="NZ_JAKHSK010000060.1"/>
</dbReference>
<comment type="caution">
    <text evidence="1">The sequence shown here is derived from an EMBL/GenBank/DDBJ whole genome shotgun (WGS) entry which is preliminary data.</text>
</comment>
<evidence type="ECO:0000313" key="1">
    <source>
        <dbReference type="EMBL" id="MCL6220841.1"/>
    </source>
</evidence>